<feature type="domain" description="PLD phosphodiesterase" evidence="1">
    <location>
        <begin position="431"/>
        <end position="453"/>
    </location>
</feature>
<dbReference type="Pfam" id="PF13091">
    <property type="entry name" value="PLDc_2"/>
    <property type="match status" value="1"/>
</dbReference>
<feature type="domain" description="PLD phosphodiesterase" evidence="1">
    <location>
        <begin position="178"/>
        <end position="205"/>
    </location>
</feature>
<evidence type="ECO:0000259" key="1">
    <source>
        <dbReference type="PROSITE" id="PS50035"/>
    </source>
</evidence>
<dbReference type="InterPro" id="IPR001736">
    <property type="entry name" value="PLipase_D/transphosphatidylase"/>
</dbReference>
<dbReference type="Proteomes" id="UP001273166">
    <property type="component" value="Unassembled WGS sequence"/>
</dbReference>
<accession>A0AAJ0M559</accession>
<gene>
    <name evidence="2" type="ORF">B0T15DRAFT_133945</name>
</gene>
<dbReference type="Gene3D" id="3.30.870.10">
    <property type="entry name" value="Endonuclease Chain A"/>
    <property type="match status" value="2"/>
</dbReference>
<dbReference type="PANTHER" id="PTHR21248:SF11">
    <property type="entry name" value="PLD PHOSPHODIESTERASE DOMAIN-CONTAINING PROTEIN"/>
    <property type="match status" value="1"/>
</dbReference>
<evidence type="ECO:0000313" key="3">
    <source>
        <dbReference type="Proteomes" id="UP001273166"/>
    </source>
</evidence>
<dbReference type="GO" id="GO:0032049">
    <property type="term" value="P:cardiolipin biosynthetic process"/>
    <property type="evidence" value="ECO:0007669"/>
    <property type="project" value="UniProtKB-ARBA"/>
</dbReference>
<reference evidence="2" key="2">
    <citation type="submission" date="2023-06" db="EMBL/GenBank/DDBJ databases">
        <authorList>
            <consortium name="Lawrence Berkeley National Laboratory"/>
            <person name="Mondo S.J."/>
            <person name="Hensen N."/>
            <person name="Bonometti L."/>
            <person name="Westerberg I."/>
            <person name="Brannstrom I.O."/>
            <person name="Guillou S."/>
            <person name="Cros-Aarteil S."/>
            <person name="Calhoun S."/>
            <person name="Haridas S."/>
            <person name="Kuo A."/>
            <person name="Pangilinan J."/>
            <person name="Riley R."/>
            <person name="Labutti K."/>
            <person name="Andreopoulos B."/>
            <person name="Lipzen A."/>
            <person name="Chen C."/>
            <person name="Yanf M."/>
            <person name="Daum C."/>
            <person name="Ng V."/>
            <person name="Clum A."/>
            <person name="Steindorff A."/>
            <person name="Ohm R."/>
            <person name="Martin F."/>
            <person name="Silar P."/>
            <person name="Natvig D."/>
            <person name="Lalanne C."/>
            <person name="Gautier V."/>
            <person name="Ament-Velasquez S.L."/>
            <person name="Kruys A."/>
            <person name="Hutchinson M.I."/>
            <person name="Powell A.J."/>
            <person name="Barry K."/>
            <person name="Miller A.N."/>
            <person name="Grigoriev I.V."/>
            <person name="Debuchy R."/>
            <person name="Gladieux P."/>
            <person name="Thoren M.H."/>
            <person name="Johannesson H."/>
        </authorList>
    </citation>
    <scope>NUCLEOTIDE SEQUENCE</scope>
    <source>
        <strain evidence="2">CBS 333.67</strain>
    </source>
</reference>
<dbReference type="RefSeq" id="XP_062724995.1">
    <property type="nucleotide sequence ID" value="XM_062861784.1"/>
</dbReference>
<proteinExistence type="predicted"/>
<sequence length="497" mass="55185">MNYSPSFIHEFLRRLEGTAGVANEFPVYRANDASDRRLLATCSRLQSFLLGTGASIFTDCLIPAIVSARREVVFVTCFWARSKTLTALHDALVKLAAHRRALMRDALSRGTDGTDGIATLPPLRIRICMSSMRLLHPQSRNGYLYPPSSWENKLGLPSPALLEAAGIQLQVKSLFFLPLSVMHPKFVIVDRQRAFLPSCNVSWESWLEGCAEITGDAVTSLLSFYSRTWADWGDVSDSEQQRVERAVDDDTSVTAADLTDLALIQSTAHYRMSPLEGRPTLPTLVLPSPHHRNPRFRPFPWQKAPAPPGTPLNTALLQLFEQAEQSIYIQTPNLTCEPVITALLQALARGVDVTIVTNRNMMLLEQLVTSGTTTAWCIRSLIRRFHRIRTAAEARTDLEAGRAAPGRLRISYFRARSVGTPSDAEEPAHSHLKLTLVDAAYAVLGSGNMDRASWFTSQELGILFQDNEFCTRVKAVVDHVLDGRLDVVFDSDERSGP</sequence>
<organism evidence="2 3">
    <name type="scientific">Chaetomium strumarium</name>
    <dbReference type="NCBI Taxonomy" id="1170767"/>
    <lineage>
        <taxon>Eukaryota</taxon>
        <taxon>Fungi</taxon>
        <taxon>Dikarya</taxon>
        <taxon>Ascomycota</taxon>
        <taxon>Pezizomycotina</taxon>
        <taxon>Sordariomycetes</taxon>
        <taxon>Sordariomycetidae</taxon>
        <taxon>Sordariales</taxon>
        <taxon>Chaetomiaceae</taxon>
        <taxon>Chaetomium</taxon>
    </lineage>
</organism>
<dbReference type="EMBL" id="JAUDZG010000002">
    <property type="protein sequence ID" value="KAK3309215.1"/>
    <property type="molecule type" value="Genomic_DNA"/>
</dbReference>
<dbReference type="GO" id="GO:0030572">
    <property type="term" value="F:phosphatidyltransferase activity"/>
    <property type="evidence" value="ECO:0007669"/>
    <property type="project" value="UniProtKB-ARBA"/>
</dbReference>
<keyword evidence="3" id="KW-1185">Reference proteome</keyword>
<reference evidence="2" key="1">
    <citation type="journal article" date="2023" name="Mol. Phylogenet. Evol.">
        <title>Genome-scale phylogeny and comparative genomics of the fungal order Sordariales.</title>
        <authorList>
            <person name="Hensen N."/>
            <person name="Bonometti L."/>
            <person name="Westerberg I."/>
            <person name="Brannstrom I.O."/>
            <person name="Guillou S."/>
            <person name="Cros-Aarteil S."/>
            <person name="Calhoun S."/>
            <person name="Haridas S."/>
            <person name="Kuo A."/>
            <person name="Mondo S."/>
            <person name="Pangilinan J."/>
            <person name="Riley R."/>
            <person name="LaButti K."/>
            <person name="Andreopoulos B."/>
            <person name="Lipzen A."/>
            <person name="Chen C."/>
            <person name="Yan M."/>
            <person name="Daum C."/>
            <person name="Ng V."/>
            <person name="Clum A."/>
            <person name="Steindorff A."/>
            <person name="Ohm R.A."/>
            <person name="Martin F."/>
            <person name="Silar P."/>
            <person name="Natvig D.O."/>
            <person name="Lalanne C."/>
            <person name="Gautier V."/>
            <person name="Ament-Velasquez S.L."/>
            <person name="Kruys A."/>
            <person name="Hutchinson M.I."/>
            <person name="Powell A.J."/>
            <person name="Barry K."/>
            <person name="Miller A.N."/>
            <person name="Grigoriev I.V."/>
            <person name="Debuchy R."/>
            <person name="Gladieux P."/>
            <person name="Hiltunen Thoren M."/>
            <person name="Johannesson H."/>
        </authorList>
    </citation>
    <scope>NUCLEOTIDE SEQUENCE</scope>
    <source>
        <strain evidence="2">CBS 333.67</strain>
    </source>
</reference>
<dbReference type="SUPFAM" id="SSF56024">
    <property type="entry name" value="Phospholipase D/nuclease"/>
    <property type="match status" value="2"/>
</dbReference>
<dbReference type="GeneID" id="87880613"/>
<evidence type="ECO:0000313" key="2">
    <source>
        <dbReference type="EMBL" id="KAK3309215.1"/>
    </source>
</evidence>
<dbReference type="AlphaFoldDB" id="A0AAJ0M559"/>
<dbReference type="InterPro" id="IPR025202">
    <property type="entry name" value="PLD-like_dom"/>
</dbReference>
<name>A0AAJ0M559_9PEZI</name>
<comment type="caution">
    <text evidence="2">The sequence shown here is derived from an EMBL/GenBank/DDBJ whole genome shotgun (WGS) entry which is preliminary data.</text>
</comment>
<dbReference type="CDD" id="cd00138">
    <property type="entry name" value="PLDc_SF"/>
    <property type="match status" value="1"/>
</dbReference>
<dbReference type="PROSITE" id="PS50035">
    <property type="entry name" value="PLD"/>
    <property type="match status" value="2"/>
</dbReference>
<dbReference type="PANTHER" id="PTHR21248">
    <property type="entry name" value="CARDIOLIPIN SYNTHASE"/>
    <property type="match status" value="1"/>
</dbReference>
<protein>
    <recommendedName>
        <fullName evidence="1">PLD phosphodiesterase domain-containing protein</fullName>
    </recommendedName>
</protein>